<dbReference type="AlphaFoldDB" id="A0A9D2S207"/>
<comment type="caution">
    <text evidence="2">The sequence shown here is derived from an EMBL/GenBank/DDBJ whole genome shotgun (WGS) entry which is preliminary data.</text>
</comment>
<feature type="chain" id="PRO_5039479919" description="Lipoprotein" evidence="1">
    <location>
        <begin position="31"/>
        <end position="418"/>
    </location>
</feature>
<sequence>MKKYSAWKLLVGILAMAAILSACQSTQNDASETVNNADTSNAPLTLCQSYTEDGCYQTEIFYTDKTNVNLTYFDFDSQKQIFLCEQPGCTHDTESCRSHVKGIPYVINDSLVLFSMTEQTEHGITPGNIQLADKNGANRRLLMEFPADCRVSTPVYHDGQNLYMMAEQNIPDTADIVKKIVKVSLQDGSLTEIYAFDKKDYAASLSGAWGRNLVISHCRMDEQHNVYSDQCFLNMDTGKMDEEALVVLDVENEAAFVEDGELYRVKYPEQKIEILDLETKETQTVDYAPVAASIEGTLEPRVGVSVIEPGILRLNFMDFSGEEAKHYDVVFDIETGEYHPFTLFRPYNHSIIEPFAETKDSFLVQTDWKASLVEVDEMGYEIERYDSQYAMISKSDYENSIPNYIPIASDIYPDVWKE</sequence>
<gene>
    <name evidence="2" type="ORF">H9943_05240</name>
</gene>
<organism evidence="2 3">
    <name type="scientific">Candidatus Ruthenibacterium avium</name>
    <dbReference type="NCBI Taxonomy" id="2838751"/>
    <lineage>
        <taxon>Bacteria</taxon>
        <taxon>Bacillati</taxon>
        <taxon>Bacillota</taxon>
        <taxon>Clostridia</taxon>
        <taxon>Eubacteriales</taxon>
        <taxon>Oscillospiraceae</taxon>
        <taxon>Ruthenibacterium</taxon>
    </lineage>
</organism>
<dbReference type="PROSITE" id="PS51257">
    <property type="entry name" value="PROKAR_LIPOPROTEIN"/>
    <property type="match status" value="1"/>
</dbReference>
<evidence type="ECO:0000313" key="3">
    <source>
        <dbReference type="Proteomes" id="UP000824209"/>
    </source>
</evidence>
<dbReference type="EMBL" id="DWYA01000049">
    <property type="protein sequence ID" value="HJB39785.1"/>
    <property type="molecule type" value="Genomic_DNA"/>
</dbReference>
<evidence type="ECO:0000256" key="1">
    <source>
        <dbReference type="SAM" id="SignalP"/>
    </source>
</evidence>
<dbReference type="Proteomes" id="UP000824209">
    <property type="component" value="Unassembled WGS sequence"/>
</dbReference>
<evidence type="ECO:0008006" key="4">
    <source>
        <dbReference type="Google" id="ProtNLM"/>
    </source>
</evidence>
<reference evidence="2" key="2">
    <citation type="submission" date="2021-04" db="EMBL/GenBank/DDBJ databases">
        <authorList>
            <person name="Gilroy R."/>
        </authorList>
    </citation>
    <scope>NUCLEOTIDE SEQUENCE</scope>
    <source>
        <strain evidence="2">ChiBcec8-14828</strain>
    </source>
</reference>
<name>A0A9D2S207_9FIRM</name>
<feature type="signal peptide" evidence="1">
    <location>
        <begin position="1"/>
        <end position="30"/>
    </location>
</feature>
<protein>
    <recommendedName>
        <fullName evidence="4">Lipoprotein</fullName>
    </recommendedName>
</protein>
<proteinExistence type="predicted"/>
<reference evidence="2" key="1">
    <citation type="journal article" date="2021" name="PeerJ">
        <title>Extensive microbial diversity within the chicken gut microbiome revealed by metagenomics and culture.</title>
        <authorList>
            <person name="Gilroy R."/>
            <person name="Ravi A."/>
            <person name="Getino M."/>
            <person name="Pursley I."/>
            <person name="Horton D.L."/>
            <person name="Alikhan N.F."/>
            <person name="Baker D."/>
            <person name="Gharbi K."/>
            <person name="Hall N."/>
            <person name="Watson M."/>
            <person name="Adriaenssens E.M."/>
            <person name="Foster-Nyarko E."/>
            <person name="Jarju S."/>
            <person name="Secka A."/>
            <person name="Antonio M."/>
            <person name="Oren A."/>
            <person name="Chaudhuri R.R."/>
            <person name="La Ragione R."/>
            <person name="Hildebrand F."/>
            <person name="Pallen M.J."/>
        </authorList>
    </citation>
    <scope>NUCLEOTIDE SEQUENCE</scope>
    <source>
        <strain evidence="2">ChiBcec8-14828</strain>
    </source>
</reference>
<accession>A0A9D2S207</accession>
<keyword evidence="1" id="KW-0732">Signal</keyword>
<evidence type="ECO:0000313" key="2">
    <source>
        <dbReference type="EMBL" id="HJB39785.1"/>
    </source>
</evidence>